<dbReference type="Proteomes" id="UP000754883">
    <property type="component" value="Unassembled WGS sequence"/>
</dbReference>
<dbReference type="Pfam" id="PF15511">
    <property type="entry name" value="CENP-T_C"/>
    <property type="match status" value="1"/>
</dbReference>
<dbReference type="OrthoDB" id="10071681at2759"/>
<dbReference type="CDD" id="cd22920">
    <property type="entry name" value="HFD_CENP-T"/>
    <property type="match status" value="1"/>
</dbReference>
<feature type="region of interest" description="Disordered" evidence="5">
    <location>
        <begin position="118"/>
        <end position="363"/>
    </location>
</feature>
<proteinExistence type="predicted"/>
<protein>
    <recommendedName>
        <fullName evidence="6">CENP-T/Histone H4 histone fold domain-containing protein</fullName>
    </recommendedName>
</protein>
<evidence type="ECO:0000259" key="6">
    <source>
        <dbReference type="Pfam" id="PF15511"/>
    </source>
</evidence>
<dbReference type="AlphaFoldDB" id="A0A9N9UR89"/>
<feature type="region of interest" description="Disordered" evidence="5">
    <location>
        <begin position="1"/>
        <end position="75"/>
    </location>
</feature>
<dbReference type="InterPro" id="IPR009072">
    <property type="entry name" value="Histone-fold"/>
</dbReference>
<evidence type="ECO:0000256" key="5">
    <source>
        <dbReference type="SAM" id="MobiDB-lite"/>
    </source>
</evidence>
<feature type="region of interest" description="Disordered" evidence="5">
    <location>
        <begin position="501"/>
        <end position="534"/>
    </location>
</feature>
<dbReference type="SUPFAM" id="SSF47113">
    <property type="entry name" value="Histone-fold"/>
    <property type="match status" value="1"/>
</dbReference>
<dbReference type="GO" id="GO:0000712">
    <property type="term" value="P:resolution of meiotic recombination intermediates"/>
    <property type="evidence" value="ECO:0007669"/>
    <property type="project" value="TreeGrafter"/>
</dbReference>
<evidence type="ECO:0000256" key="1">
    <source>
        <dbReference type="ARBA" id="ARBA00004123"/>
    </source>
</evidence>
<dbReference type="GO" id="GO:0005694">
    <property type="term" value="C:chromosome"/>
    <property type="evidence" value="ECO:0007669"/>
    <property type="project" value="UniProtKB-SubCell"/>
</dbReference>
<keyword evidence="8" id="KW-1185">Reference proteome</keyword>
<dbReference type="GO" id="GO:0046982">
    <property type="term" value="F:protein heterodimerization activity"/>
    <property type="evidence" value="ECO:0007669"/>
    <property type="project" value="InterPro"/>
</dbReference>
<organism evidence="7 8">
    <name type="scientific">Clonostachys byssicola</name>
    <dbReference type="NCBI Taxonomy" id="160290"/>
    <lineage>
        <taxon>Eukaryota</taxon>
        <taxon>Fungi</taxon>
        <taxon>Dikarya</taxon>
        <taxon>Ascomycota</taxon>
        <taxon>Pezizomycotina</taxon>
        <taxon>Sordariomycetes</taxon>
        <taxon>Hypocreomycetidae</taxon>
        <taxon>Hypocreales</taxon>
        <taxon>Bionectriaceae</taxon>
        <taxon>Clonostachys</taxon>
    </lineage>
</organism>
<dbReference type="Gene3D" id="1.10.20.10">
    <property type="entry name" value="Histone, subunit A"/>
    <property type="match status" value="1"/>
</dbReference>
<evidence type="ECO:0000313" key="7">
    <source>
        <dbReference type="EMBL" id="CAG9995987.1"/>
    </source>
</evidence>
<feature type="compositionally biased region" description="Basic and acidic residues" evidence="5">
    <location>
        <begin position="256"/>
        <end position="267"/>
    </location>
</feature>
<dbReference type="InterPro" id="IPR035425">
    <property type="entry name" value="CENP-T/H4_C"/>
</dbReference>
<dbReference type="GO" id="GO:0071821">
    <property type="term" value="C:FANCM-MHF complex"/>
    <property type="evidence" value="ECO:0007669"/>
    <property type="project" value="TreeGrafter"/>
</dbReference>
<comment type="caution">
    <text evidence="7">The sequence shown here is derived from an EMBL/GenBank/DDBJ whole genome shotgun (WGS) entry which is preliminary data.</text>
</comment>
<dbReference type="EMBL" id="CABFNO020001536">
    <property type="protein sequence ID" value="CAG9995987.1"/>
    <property type="molecule type" value="Genomic_DNA"/>
</dbReference>
<gene>
    <name evidence="7" type="ORF">CBYS24578_00004064</name>
</gene>
<keyword evidence="3" id="KW-0158">Chromosome</keyword>
<reference evidence="8" key="1">
    <citation type="submission" date="2019-06" db="EMBL/GenBank/DDBJ databases">
        <authorList>
            <person name="Broberg M."/>
        </authorList>
    </citation>
    <scope>NUCLEOTIDE SEQUENCE [LARGE SCALE GENOMIC DNA]</scope>
</reference>
<feature type="compositionally biased region" description="Acidic residues" evidence="5">
    <location>
        <begin position="277"/>
        <end position="286"/>
    </location>
</feature>
<comment type="subcellular location">
    <subcellularLocation>
        <location evidence="2">Chromosome</location>
    </subcellularLocation>
    <subcellularLocation>
        <location evidence="1">Nucleus</location>
    </subcellularLocation>
</comment>
<accession>A0A9N9UR89</accession>
<evidence type="ECO:0000313" key="8">
    <source>
        <dbReference type="Proteomes" id="UP000754883"/>
    </source>
</evidence>
<dbReference type="PANTHER" id="PTHR22980:SF5">
    <property type="entry name" value="CENP-T_HISTONE H4 HISTONE FOLD DOMAIN-CONTAINING PROTEIN"/>
    <property type="match status" value="1"/>
</dbReference>
<keyword evidence="4" id="KW-0539">Nucleus</keyword>
<evidence type="ECO:0000256" key="3">
    <source>
        <dbReference type="ARBA" id="ARBA00022454"/>
    </source>
</evidence>
<dbReference type="GO" id="GO:0003682">
    <property type="term" value="F:chromatin binding"/>
    <property type="evidence" value="ECO:0007669"/>
    <property type="project" value="TreeGrafter"/>
</dbReference>
<sequence>MATTPTANNGSRPTDRTPSRTPANRLPATSAEPPSSRRVIHTPLDRTAPRDLLNSLRRGTPGSARRLNNAPTPHAKAARRALNDRRTAMFTPGKKRRQSLMGQREDAMQLLKNLGRALAPTSQPISSSSSSGSSASSPATRRPSIRSRMSETIDYDDEFDDAPLPRPRLSLPIDNDDDDEDLQRPELSQLDPDQTVELPRRFLPPQRDSEMPRMSLGSLHGGDFPNNDPTGEVDMPSEFSEGAPDRDRTNLSFDRGTVEGDLTRRSSFDLQMPDFPDFPDEAEDDAPALQFDSPERSPERSPSQARSLLEVTAGDVMDAGGEPEVAPAFDDFGSDRGEVEDFSSSDEGVPGADDGIDDRGAGFDDIDHTVGDIADVTAISTVAADSERTERTKHLAKKRKRISRHGIEYPSLPSTFVKRVAQNALQNSGLSNTRISADTLAALEQASDWFFEQLGDDLEAYASHAKRKTIEESDVVTLMRRQRQVGSSSTVFSLAQKHLPRELLQELRMPPPQPVKRRQTKRARDEDDNGEEAA</sequence>
<feature type="compositionally biased region" description="Low complexity" evidence="5">
    <location>
        <begin position="120"/>
        <end position="142"/>
    </location>
</feature>
<dbReference type="PANTHER" id="PTHR22980">
    <property type="entry name" value="CORTISTATIN"/>
    <property type="match status" value="1"/>
</dbReference>
<name>A0A9N9UR89_9HYPO</name>
<evidence type="ECO:0000256" key="4">
    <source>
        <dbReference type="ARBA" id="ARBA00023242"/>
    </source>
</evidence>
<feature type="compositionally biased region" description="Polar residues" evidence="5">
    <location>
        <begin position="1"/>
        <end position="12"/>
    </location>
</feature>
<dbReference type="GO" id="GO:0031297">
    <property type="term" value="P:replication fork processing"/>
    <property type="evidence" value="ECO:0007669"/>
    <property type="project" value="TreeGrafter"/>
</dbReference>
<reference evidence="7 8" key="2">
    <citation type="submission" date="2021-10" db="EMBL/GenBank/DDBJ databases">
        <authorList>
            <person name="Piombo E."/>
        </authorList>
    </citation>
    <scope>NUCLEOTIDE SEQUENCE [LARGE SCALE GENOMIC DNA]</scope>
</reference>
<feature type="domain" description="CENP-T/Histone H4 histone fold" evidence="6">
    <location>
        <begin position="405"/>
        <end position="512"/>
    </location>
</feature>
<evidence type="ECO:0000256" key="2">
    <source>
        <dbReference type="ARBA" id="ARBA00004286"/>
    </source>
</evidence>